<dbReference type="InterPro" id="IPR005495">
    <property type="entry name" value="LptG/LptF_permease"/>
</dbReference>
<keyword evidence="2" id="KW-1003">Cell membrane</keyword>
<feature type="transmembrane region" description="Helical" evidence="6">
    <location>
        <begin position="313"/>
        <end position="333"/>
    </location>
</feature>
<evidence type="ECO:0000256" key="2">
    <source>
        <dbReference type="ARBA" id="ARBA00022475"/>
    </source>
</evidence>
<evidence type="ECO:0000313" key="7">
    <source>
        <dbReference type="EMBL" id="GAA4460146.1"/>
    </source>
</evidence>
<feature type="transmembrane region" description="Helical" evidence="6">
    <location>
        <begin position="369"/>
        <end position="389"/>
    </location>
</feature>
<keyword evidence="5 6" id="KW-0472">Membrane</keyword>
<organism evidence="7 8">
    <name type="scientific">Novipirellula rosea</name>
    <dbReference type="NCBI Taxonomy" id="1031540"/>
    <lineage>
        <taxon>Bacteria</taxon>
        <taxon>Pseudomonadati</taxon>
        <taxon>Planctomycetota</taxon>
        <taxon>Planctomycetia</taxon>
        <taxon>Pirellulales</taxon>
        <taxon>Pirellulaceae</taxon>
        <taxon>Novipirellula</taxon>
    </lineage>
</organism>
<evidence type="ECO:0000256" key="5">
    <source>
        <dbReference type="ARBA" id="ARBA00023136"/>
    </source>
</evidence>
<proteinExistence type="predicted"/>
<name>A0ABP8N2G2_9BACT</name>
<evidence type="ECO:0000256" key="6">
    <source>
        <dbReference type="SAM" id="Phobius"/>
    </source>
</evidence>
<keyword evidence="3 6" id="KW-0812">Transmembrane</keyword>
<comment type="caution">
    <text evidence="7">The sequence shown here is derived from an EMBL/GenBank/DDBJ whole genome shotgun (WGS) entry which is preliminary data.</text>
</comment>
<comment type="subcellular location">
    <subcellularLocation>
        <location evidence="1">Cell membrane</location>
        <topology evidence="1">Multi-pass membrane protein</topology>
    </subcellularLocation>
</comment>
<keyword evidence="8" id="KW-1185">Reference proteome</keyword>
<feature type="transmembrane region" description="Helical" evidence="6">
    <location>
        <begin position="339"/>
        <end position="357"/>
    </location>
</feature>
<evidence type="ECO:0000256" key="3">
    <source>
        <dbReference type="ARBA" id="ARBA00022692"/>
    </source>
</evidence>
<feature type="transmembrane region" description="Helical" evidence="6">
    <location>
        <begin position="12"/>
        <end position="34"/>
    </location>
</feature>
<dbReference type="PANTHER" id="PTHR33529">
    <property type="entry name" value="SLR0882 PROTEIN-RELATED"/>
    <property type="match status" value="1"/>
</dbReference>
<dbReference type="Pfam" id="PF03739">
    <property type="entry name" value="LptF_LptG"/>
    <property type="match status" value="1"/>
</dbReference>
<sequence length="397" mass="43233">MLTRIQRGIARDILVMFGLSLFVMTLMVMLIGVAREALSQGLGVVGVFRLLPYAMPNALSLAVPGTALFSVCCVYGRMSADNEFTTLQSVGVSPITAIWPAIGIATLLSLATVGLINTAFTWGFNGIQHVVLSSVENVAYGVLQRERSFQHGDLSLSVRDVNGRNLVEPVIGIRRPNQESISIEAKSAVLRYNDEEKGLTLSVTDGTATIEGKASFHFPDTFVHTVPLRTEPPYDVLTANPSHMPMSDLPIASSKQSLEIVRRESSIAVETGINILTGRVHEIVGATAMAHHDAVREGRKRLQRLDAEMHRRWASGFTCFALAMVGVPLAIRLKTADTMTTFGIVFLPTLLVYYPIFALTLDMAKDGRIAACGVWIANAVFVLLSIVMMRKTIYSPV</sequence>
<evidence type="ECO:0000313" key="8">
    <source>
        <dbReference type="Proteomes" id="UP001500840"/>
    </source>
</evidence>
<dbReference type="PANTHER" id="PTHR33529:SF6">
    <property type="entry name" value="YJGP_YJGQ FAMILY PERMEASE"/>
    <property type="match status" value="1"/>
</dbReference>
<gene>
    <name evidence="7" type="ORF">GCM10023156_40700</name>
</gene>
<dbReference type="EMBL" id="BAABGA010000049">
    <property type="protein sequence ID" value="GAA4460146.1"/>
    <property type="molecule type" value="Genomic_DNA"/>
</dbReference>
<feature type="transmembrane region" description="Helical" evidence="6">
    <location>
        <begin position="97"/>
        <end position="120"/>
    </location>
</feature>
<evidence type="ECO:0000256" key="1">
    <source>
        <dbReference type="ARBA" id="ARBA00004651"/>
    </source>
</evidence>
<dbReference type="Proteomes" id="UP001500840">
    <property type="component" value="Unassembled WGS sequence"/>
</dbReference>
<reference evidence="8" key="1">
    <citation type="journal article" date="2019" name="Int. J. Syst. Evol. Microbiol.">
        <title>The Global Catalogue of Microorganisms (GCM) 10K type strain sequencing project: providing services to taxonomists for standard genome sequencing and annotation.</title>
        <authorList>
            <consortium name="The Broad Institute Genomics Platform"/>
            <consortium name="The Broad Institute Genome Sequencing Center for Infectious Disease"/>
            <person name="Wu L."/>
            <person name="Ma J."/>
        </authorList>
    </citation>
    <scope>NUCLEOTIDE SEQUENCE [LARGE SCALE GENOMIC DNA]</scope>
    <source>
        <strain evidence="8">JCM 17759</strain>
    </source>
</reference>
<evidence type="ECO:0000256" key="4">
    <source>
        <dbReference type="ARBA" id="ARBA00022989"/>
    </source>
</evidence>
<accession>A0ABP8N2G2</accession>
<keyword evidence="4 6" id="KW-1133">Transmembrane helix</keyword>
<protein>
    <submittedName>
        <fullName evidence="7">LptF/LptG family permease</fullName>
    </submittedName>
</protein>
<dbReference type="RefSeq" id="WP_345325007.1">
    <property type="nucleotide sequence ID" value="NZ_BAABGA010000049.1"/>
</dbReference>